<dbReference type="KEGG" id="cbau:H1R16_09755"/>
<dbReference type="InterPro" id="IPR027268">
    <property type="entry name" value="Peptidase_M4/M1_CTD_sf"/>
</dbReference>
<keyword evidence="2" id="KW-0645">Protease</keyword>
<evidence type="ECO:0000313" key="2">
    <source>
        <dbReference type="EMBL" id="QMS99618.1"/>
    </source>
</evidence>
<dbReference type="EMBL" id="JACEUX010000001">
    <property type="protein sequence ID" value="MBA5246657.1"/>
    <property type="molecule type" value="Genomic_DNA"/>
</dbReference>
<dbReference type="Proteomes" id="UP000515349">
    <property type="component" value="Chromosome"/>
</dbReference>
<keyword evidence="2" id="KW-0031">Aminopeptidase</keyword>
<gene>
    <name evidence="2" type="ORF">H1R16_09755</name>
    <name evidence="1" type="ORF">H2507_05710</name>
</gene>
<evidence type="ECO:0000313" key="4">
    <source>
        <dbReference type="Proteomes" id="UP000539710"/>
    </source>
</evidence>
<dbReference type="EMBL" id="CP059472">
    <property type="protein sequence ID" value="QMS99618.1"/>
    <property type="molecule type" value="Genomic_DNA"/>
</dbReference>
<evidence type="ECO:0000313" key="1">
    <source>
        <dbReference type="EMBL" id="MBA5246657.1"/>
    </source>
</evidence>
<reference evidence="1" key="4">
    <citation type="submission" date="2020-07" db="EMBL/GenBank/DDBJ databases">
        <authorList>
            <person name="Yang C."/>
        </authorList>
    </citation>
    <scope>NUCLEOTIDE SEQUENCE</scope>
    <source>
        <strain evidence="1">Cx-624</strain>
    </source>
</reference>
<evidence type="ECO:0000313" key="3">
    <source>
        <dbReference type="Proteomes" id="UP000515349"/>
    </source>
</evidence>
<proteinExistence type="predicted"/>
<name>A0A7D7LTP2_9FLAO</name>
<dbReference type="AlphaFoldDB" id="A0A7D7LTP2"/>
<keyword evidence="4" id="KW-1185">Reference proteome</keyword>
<dbReference type="Gene3D" id="1.10.390.10">
    <property type="entry name" value="Neutral Protease Domain 2"/>
    <property type="match status" value="1"/>
</dbReference>
<reference evidence="3" key="2">
    <citation type="submission" date="2020-07" db="EMBL/GenBank/DDBJ databases">
        <title>Chryseobacterium sp.cx-624.</title>
        <authorList>
            <person name="Yang C."/>
        </authorList>
    </citation>
    <scope>NUCLEOTIDE SEQUENCE [LARGE SCALE GENOMIC DNA]</scope>
    <source>
        <strain evidence="3">cx-624</strain>
    </source>
</reference>
<organism evidence="2 3">
    <name type="scientific">Marnyiella aurantia</name>
    <dbReference type="NCBI Taxonomy" id="2758037"/>
    <lineage>
        <taxon>Bacteria</taxon>
        <taxon>Pseudomonadati</taxon>
        <taxon>Bacteroidota</taxon>
        <taxon>Flavobacteriia</taxon>
        <taxon>Flavobacteriales</taxon>
        <taxon>Weeksellaceae</taxon>
        <taxon>Marnyiella</taxon>
    </lineage>
</organism>
<keyword evidence="2" id="KW-0378">Hydrolase</keyword>
<protein>
    <submittedName>
        <fullName evidence="2">Aminopeptidase</fullName>
    </submittedName>
</protein>
<reference evidence="2" key="1">
    <citation type="submission" date="2020-07" db="EMBL/GenBank/DDBJ databases">
        <title>Chryseobacterium sp. CX-624.</title>
        <authorList>
            <person name="Yang C."/>
        </authorList>
    </citation>
    <scope>NUCLEOTIDE SEQUENCE</scope>
    <source>
        <strain evidence="2">CX-624</strain>
    </source>
</reference>
<sequence>MWPLGILKRIFAGLLFGGFFVLASAQRDSIYIQATLAGDLRTLNVSQEMRYYNKSDSAQTEVQLLNWIAAYKNRGTALYDRKIEDRNKELHFAQPQELGRLKSLNIQTDLSSALTLSDLNSENLYIPLPQKLEPGESLKLQLNYQLQLPLAKFTGYGTSEQNIALKYFFLVPDSFAEANGKERKFLDIEETANHSTHWTVNLDLPTDYHSKSNLAEIHPNYYSGLLKGDPEFLISFNIYPTLTFQTGETQTKIDFGYRLDAEEQQHLKNKIPQQLQYLQSKTGLVPPKIFISEKFRKKEDFFGNDDIAFWKFRFPLFTKEENADLDYFSIISKNILEQELITNKDDDHWFKNGIKTYLELQYLKKYYGDHKLLGQLTEASILRIKPLKLFHASRLKLIERYGIAYQYMMTQNLDQKIDEDFKGLSNFNEMTVSNFETGSLLNFVAEKMGTSDFEDFLSEYLQSNAAQQIDTGHFLDRLAMRSHYSSVFLENLMSRKHRVNFNLKKFKRAEGNLEVTVRKNTYDPVPFKLETISEEGGTKTHWFGTPEHPSQDVYIVPEMDTDKIVINSGHFFPEKNFRDNYLYTKGLFSNMKKIKLKLIKDIPNPEYNEIYLNPRLTFNAYDKVLLGLNFRNESLFNHKFAYSLTPYYSTGTGQMTGSGSVTYSIMPPESFFQSLNMGVSGSYFHYDYDLSYRKFTASASINFAKNPRSAISRSLGVSFNHYEKDLTPEMVFENEYEQYNLWNVNYGFADNRLIHEKFFGAYVQGMQDFNKVAAEATYRYEYAANKKIAFRLFAGYFLNNKTRNDIFDFGISRVSNYSFSYGLLGQSATSGLLSQQFVLADGGFKSLIDSTANQWITSFNVDSHIWKMFNIYADAGMYKNRSSDPKFIWDSGVKVRIIPDFLEVYLPVYSTLGFEPSFKDYAQRIRFTLVLNLSAVVNTARRGWY</sequence>
<dbReference type="Proteomes" id="UP000539710">
    <property type="component" value="Unassembled WGS sequence"/>
</dbReference>
<reference evidence="4" key="3">
    <citation type="submission" date="2020-07" db="EMBL/GenBank/DDBJ databases">
        <title>Flavobacterium sp. xlx-214.</title>
        <authorList>
            <person name="Yang C."/>
        </authorList>
    </citation>
    <scope>NUCLEOTIDE SEQUENCE [LARGE SCALE GENOMIC DNA]</scope>
    <source>
        <strain evidence="4">CX-624</strain>
    </source>
</reference>
<accession>A0A7D7LTP2</accession>
<dbReference type="GO" id="GO:0004177">
    <property type="term" value="F:aminopeptidase activity"/>
    <property type="evidence" value="ECO:0007669"/>
    <property type="project" value="UniProtKB-KW"/>
</dbReference>